<feature type="transmembrane region" description="Helical" evidence="1">
    <location>
        <begin position="220"/>
        <end position="241"/>
    </location>
</feature>
<keyword evidence="1" id="KW-0472">Membrane</keyword>
<dbReference type="EMBL" id="MK500571">
    <property type="protein sequence ID" value="QBK92269.1"/>
    <property type="molecule type" value="Genomic_DNA"/>
</dbReference>
<protein>
    <recommendedName>
        <fullName evidence="3">Transmembrane protein</fullName>
    </recommendedName>
</protein>
<organism evidence="2">
    <name type="scientific">Pithovirus LCPAC304</name>
    <dbReference type="NCBI Taxonomy" id="2506594"/>
    <lineage>
        <taxon>Viruses</taxon>
        <taxon>Pithoviruses</taxon>
    </lineage>
</organism>
<proteinExistence type="predicted"/>
<evidence type="ECO:0000313" key="2">
    <source>
        <dbReference type="EMBL" id="QBK92269.1"/>
    </source>
</evidence>
<evidence type="ECO:0008006" key="3">
    <source>
        <dbReference type="Google" id="ProtNLM"/>
    </source>
</evidence>
<name>A0A481ZB13_9VIRU</name>
<feature type="transmembrane region" description="Helical" evidence="1">
    <location>
        <begin position="190"/>
        <end position="214"/>
    </location>
</feature>
<sequence length="438" mass="47376">MKALLFKFNLDFTNKFIYKMEDLMKDYANLMMQTQDPPIFDQSETAVARIVQNLDGTRRLVPSSTADPTSPEFQLLLGPQGSLTNALGIQGIAPSTTPSAPSTTPSGTGPLFPVVICSTGATGCNPDPFFHFPDLEKDTADCLYIPTFTDVPITLSMAAYFAQAFLKEVNVDTLLSEINKEVKTIVDGVVYGNIVFNYLPMAILLVLILWVLVIHGTLNWQTGVFLTAIVITVLWLGFLLLDAATREISGDVLSKSKNKAVETFGEKNEAIICNLLKGYYAGVSHMILPEAAICKSSLSLGPCDCIDTGLKVKVEGLPLSLGLPSPATIINNQIKLGGEERCNGINNDNTLLPIIEAVCPCIKDIDGFTLSKLSKEKKEELLDCALDALPTSLTTGTPCKTKIECLIQNCMDKEIEPKNPGICGLVDRAIICSLDVST</sequence>
<reference evidence="2" key="1">
    <citation type="journal article" date="2019" name="MBio">
        <title>Virus Genomes from Deep Sea Sediments Expand the Ocean Megavirome and Support Independent Origins of Viral Gigantism.</title>
        <authorList>
            <person name="Backstrom D."/>
            <person name="Yutin N."/>
            <person name="Jorgensen S.L."/>
            <person name="Dharamshi J."/>
            <person name="Homa F."/>
            <person name="Zaremba-Niedwiedzka K."/>
            <person name="Spang A."/>
            <person name="Wolf Y.I."/>
            <person name="Koonin E.V."/>
            <person name="Ettema T.J."/>
        </authorList>
    </citation>
    <scope>NUCLEOTIDE SEQUENCE</scope>
</reference>
<keyword evidence="1" id="KW-0812">Transmembrane</keyword>
<accession>A0A481ZB13</accession>
<evidence type="ECO:0000256" key="1">
    <source>
        <dbReference type="SAM" id="Phobius"/>
    </source>
</evidence>
<keyword evidence="1" id="KW-1133">Transmembrane helix</keyword>
<gene>
    <name evidence="2" type="ORF">LCPAC304_06160</name>
</gene>